<evidence type="ECO:0000313" key="12">
    <source>
        <dbReference type="EMBL" id="MEN2750866.1"/>
    </source>
</evidence>
<dbReference type="Pfam" id="PF14306">
    <property type="entry name" value="PUA_2"/>
    <property type="match status" value="1"/>
</dbReference>
<dbReference type="Gene3D" id="3.40.50.620">
    <property type="entry name" value="HUPs"/>
    <property type="match status" value="1"/>
</dbReference>
<sequence length="417" mass="45919">MTSTTANQQPSKLVPPHGSKNLKPLLLKGEARQQALKLASTLPTTTLSSRERGDLIMLGIGGFTPLNGFMNQADWQGVVDDMRLQSGDNAGLFWPIPITLSAPKATADSLNHGDKVALVAQDNEIMGILTVEETYTIDKEHECQQVFTTTDSEHPGVQQVLNQGEVNIAGRVEVLSEGEFPTLYPEIYKTPAETREILNNKGWKTVAAFQTRNPMHRSHEYLAKIAIEICDGVLIHSLLGALKPGDIPAEVRQEAIKTLIDNYFKQDTVIQAGYPLDMRYAGPREALLHAVFRQNYGCSHLIVGRDHAGVGDYYGAFDAQTIFEYVGKDDLITQPLKIGWTFWCNACSAMASDKTCPHDVSEHVKVSGTKLRKALSEDLEVPDNFSRPEVLQILRNYYAGIAIDDRAEVKLTGASAV</sequence>
<keyword evidence="2 8" id="KW-0808">Transferase</keyword>
<keyword evidence="5 8" id="KW-0067">ATP-binding</keyword>
<feature type="domain" description="ATP-sulfurylase PUA-like" evidence="11">
    <location>
        <begin position="15"/>
        <end position="176"/>
    </location>
</feature>
<dbReference type="PANTHER" id="PTHR43509:SF1">
    <property type="entry name" value="SULFATE ADENYLYLTRANSFERASE"/>
    <property type="match status" value="1"/>
</dbReference>
<dbReference type="RefSeq" id="WP_299220809.1">
    <property type="nucleotide sequence ID" value="NZ_JBDGHN010000002.1"/>
</dbReference>
<gene>
    <name evidence="8 12" type="primary">sat</name>
    <name evidence="12" type="ORF">AAIR29_04385</name>
</gene>
<evidence type="ECO:0000256" key="2">
    <source>
        <dbReference type="ARBA" id="ARBA00022679"/>
    </source>
</evidence>
<dbReference type="InterPro" id="IPR024951">
    <property type="entry name" value="Sulfurylase_cat_dom"/>
</dbReference>
<name>A0ABU9X649_9GAMM</name>
<dbReference type="SUPFAM" id="SSF52374">
    <property type="entry name" value="Nucleotidylyl transferase"/>
    <property type="match status" value="1"/>
</dbReference>
<evidence type="ECO:0000256" key="7">
    <source>
        <dbReference type="ARBA" id="ARBA00049370"/>
    </source>
</evidence>
<dbReference type="InterPro" id="IPR015947">
    <property type="entry name" value="PUA-like_sf"/>
</dbReference>
<dbReference type="Pfam" id="PF01747">
    <property type="entry name" value="ATP-sulfurylase"/>
    <property type="match status" value="1"/>
</dbReference>
<evidence type="ECO:0000256" key="8">
    <source>
        <dbReference type="HAMAP-Rule" id="MF_00066"/>
    </source>
</evidence>
<dbReference type="HAMAP" id="MF_00066">
    <property type="entry name" value="Sulf_adenylyltr"/>
    <property type="match status" value="1"/>
</dbReference>
<keyword evidence="4 8" id="KW-0547">Nucleotide-binding</keyword>
<accession>A0ABU9X649</accession>
<organism evidence="12 13">
    <name type="scientific">Psychrobacter saeujeotis</name>
    <dbReference type="NCBI Taxonomy" id="3143436"/>
    <lineage>
        <taxon>Bacteria</taxon>
        <taxon>Pseudomonadati</taxon>
        <taxon>Pseudomonadota</taxon>
        <taxon>Gammaproteobacteria</taxon>
        <taxon>Moraxellales</taxon>
        <taxon>Moraxellaceae</taxon>
        <taxon>Psychrobacter</taxon>
    </lineage>
</organism>
<dbReference type="InterPro" id="IPR025980">
    <property type="entry name" value="ATP-Sase_PUA-like_dom"/>
</dbReference>
<comment type="catalytic activity">
    <reaction evidence="7 8">
        <text>sulfate + ATP + H(+) = adenosine 5'-phosphosulfate + diphosphate</text>
        <dbReference type="Rhea" id="RHEA:18133"/>
        <dbReference type="ChEBI" id="CHEBI:15378"/>
        <dbReference type="ChEBI" id="CHEBI:16189"/>
        <dbReference type="ChEBI" id="CHEBI:30616"/>
        <dbReference type="ChEBI" id="CHEBI:33019"/>
        <dbReference type="ChEBI" id="CHEBI:58243"/>
        <dbReference type="EC" id="2.7.7.4"/>
    </reaction>
</comment>
<evidence type="ECO:0000313" key="13">
    <source>
        <dbReference type="Proteomes" id="UP001461960"/>
    </source>
</evidence>
<dbReference type="SUPFAM" id="SSF88697">
    <property type="entry name" value="PUA domain-like"/>
    <property type="match status" value="1"/>
</dbReference>
<dbReference type="Gene3D" id="3.10.400.10">
    <property type="entry name" value="Sulfate adenylyltransferase"/>
    <property type="match status" value="1"/>
</dbReference>
<feature type="compositionally biased region" description="Polar residues" evidence="9">
    <location>
        <begin position="1"/>
        <end position="11"/>
    </location>
</feature>
<evidence type="ECO:0000259" key="11">
    <source>
        <dbReference type="Pfam" id="PF14306"/>
    </source>
</evidence>
<protein>
    <recommendedName>
        <fullName evidence="8">Sulfate adenylyltransferase</fullName>
        <ecNumber evidence="8">2.7.7.4</ecNumber>
    </recommendedName>
    <alternativeName>
        <fullName evidence="8">ATP-sulfurylase</fullName>
    </alternativeName>
    <alternativeName>
        <fullName evidence="8">Sulfate adenylate transferase</fullName>
        <shortName evidence="8">SAT</shortName>
    </alternativeName>
</protein>
<proteinExistence type="inferred from homology"/>
<dbReference type="Proteomes" id="UP001461960">
    <property type="component" value="Unassembled WGS sequence"/>
</dbReference>
<comment type="caution">
    <text evidence="12">The sequence shown here is derived from an EMBL/GenBank/DDBJ whole genome shotgun (WGS) entry which is preliminary data.</text>
</comment>
<dbReference type="InterPro" id="IPR020792">
    <property type="entry name" value="SO4_adenylyltransferase_pro"/>
</dbReference>
<comment type="similarity">
    <text evidence="6 8">Belongs to the sulfate adenylyltransferase family.</text>
</comment>
<dbReference type="InterPro" id="IPR014729">
    <property type="entry name" value="Rossmann-like_a/b/a_fold"/>
</dbReference>
<evidence type="ECO:0000256" key="4">
    <source>
        <dbReference type="ARBA" id="ARBA00022741"/>
    </source>
</evidence>
<dbReference type="InterPro" id="IPR002650">
    <property type="entry name" value="Sulphate_adenylyltransferase"/>
</dbReference>
<evidence type="ECO:0000256" key="9">
    <source>
        <dbReference type="SAM" id="MobiDB-lite"/>
    </source>
</evidence>
<dbReference type="EMBL" id="JBDGHN010000002">
    <property type="protein sequence ID" value="MEN2750866.1"/>
    <property type="molecule type" value="Genomic_DNA"/>
</dbReference>
<keyword evidence="13" id="KW-1185">Reference proteome</keyword>
<dbReference type="CDD" id="cd00517">
    <property type="entry name" value="ATPS"/>
    <property type="match status" value="1"/>
</dbReference>
<feature type="domain" description="Sulphate adenylyltransferase catalytic" evidence="10">
    <location>
        <begin position="186"/>
        <end position="396"/>
    </location>
</feature>
<evidence type="ECO:0000256" key="3">
    <source>
        <dbReference type="ARBA" id="ARBA00022695"/>
    </source>
</evidence>
<dbReference type="NCBIfam" id="TIGR00339">
    <property type="entry name" value="sopT"/>
    <property type="match status" value="1"/>
</dbReference>
<reference evidence="12 13" key="1">
    <citation type="submission" date="2024-05" db="EMBL/GenBank/DDBJ databases">
        <authorList>
            <person name="Kim H.-Y."/>
            <person name="Kim E."/>
            <person name="Cai Y."/>
            <person name="Yang S.-M."/>
            <person name="Lee W."/>
        </authorList>
    </citation>
    <scope>NUCLEOTIDE SEQUENCE [LARGE SCALE GENOMIC DNA]</scope>
    <source>
        <strain evidence="12 13">FBL11</strain>
    </source>
</reference>
<keyword evidence="3 8" id="KW-0548">Nucleotidyltransferase</keyword>
<evidence type="ECO:0000256" key="5">
    <source>
        <dbReference type="ARBA" id="ARBA00022840"/>
    </source>
</evidence>
<evidence type="ECO:0000256" key="6">
    <source>
        <dbReference type="ARBA" id="ARBA00037980"/>
    </source>
</evidence>
<feature type="region of interest" description="Disordered" evidence="9">
    <location>
        <begin position="1"/>
        <end position="21"/>
    </location>
</feature>
<evidence type="ECO:0000256" key="1">
    <source>
        <dbReference type="ARBA" id="ARBA00005048"/>
    </source>
</evidence>
<dbReference type="EC" id="2.7.7.4" evidence="8"/>
<dbReference type="PANTHER" id="PTHR43509">
    <property type="match status" value="1"/>
</dbReference>
<dbReference type="GO" id="GO:0004781">
    <property type="term" value="F:sulfate adenylyltransferase (ATP) activity"/>
    <property type="evidence" value="ECO:0007669"/>
    <property type="project" value="UniProtKB-EC"/>
</dbReference>
<comment type="pathway">
    <text evidence="1 8">Sulfur metabolism; hydrogen sulfide biosynthesis; sulfite from sulfate: step 1/3.</text>
</comment>
<evidence type="ECO:0000259" key="10">
    <source>
        <dbReference type="Pfam" id="PF01747"/>
    </source>
</evidence>
<dbReference type="NCBIfam" id="NF003166">
    <property type="entry name" value="PRK04149.1"/>
    <property type="match status" value="1"/>
</dbReference>